<evidence type="ECO:0000313" key="2">
    <source>
        <dbReference type="Proteomes" id="UP000236737"/>
    </source>
</evidence>
<gene>
    <name evidence="1" type="ORF">SAMN04488130_109121</name>
</gene>
<protein>
    <submittedName>
        <fullName evidence="1">Uncharacterized protein</fullName>
    </submittedName>
</protein>
<dbReference type="EMBL" id="FNVP01000009">
    <property type="protein sequence ID" value="SEG31696.1"/>
    <property type="molecule type" value="Genomic_DNA"/>
</dbReference>
<dbReference type="AlphaFoldDB" id="A0A1H5Z8M0"/>
<proteinExistence type="predicted"/>
<reference evidence="2" key="1">
    <citation type="submission" date="2016-10" db="EMBL/GenBank/DDBJ databases">
        <authorList>
            <person name="Varghese N."/>
            <person name="Submissions S."/>
        </authorList>
    </citation>
    <scope>NUCLEOTIDE SEQUENCE [LARGE SCALE GENOMIC DNA]</scope>
    <source>
        <strain evidence="2">CGMCC 1.9230</strain>
    </source>
</reference>
<accession>A0A1H5Z8M0</accession>
<organism evidence="1 2">
    <name type="scientific">Flavobacterium urumqiense</name>
    <dbReference type="NCBI Taxonomy" id="935224"/>
    <lineage>
        <taxon>Bacteria</taxon>
        <taxon>Pseudomonadati</taxon>
        <taxon>Bacteroidota</taxon>
        <taxon>Flavobacteriia</taxon>
        <taxon>Flavobacteriales</taxon>
        <taxon>Flavobacteriaceae</taxon>
        <taxon>Flavobacterium</taxon>
    </lineage>
</organism>
<dbReference type="Proteomes" id="UP000236737">
    <property type="component" value="Unassembled WGS sequence"/>
</dbReference>
<name>A0A1H5Z8M0_9FLAO</name>
<evidence type="ECO:0000313" key="1">
    <source>
        <dbReference type="EMBL" id="SEG31696.1"/>
    </source>
</evidence>
<sequence length="197" mass="22769">MGTKKRNMLIKRGDSTFDKILAHYINPEHFPLTETNTDILNRLNEVFALRLNHFSSQQIVNKWVNEKGISQAQAYIDIRNSEKLFGNVLKADVEGSRVVWLEYTRDFLKRCKQKGDKNNEAKALKMMADYGGFANEDNPEFNAEKFENMEIHVNVDKQVQAKLLEMLSGGSVDLNNLNVTDIDFEELKTDEYEDDDQ</sequence>
<keyword evidence="2" id="KW-1185">Reference proteome</keyword>